<dbReference type="CDD" id="cd00609">
    <property type="entry name" value="AAT_like"/>
    <property type="match status" value="1"/>
</dbReference>
<dbReference type="SUPFAM" id="SSF53383">
    <property type="entry name" value="PLP-dependent transferases"/>
    <property type="match status" value="1"/>
</dbReference>
<dbReference type="InterPro" id="IPR015421">
    <property type="entry name" value="PyrdxlP-dep_Trfase_major"/>
</dbReference>
<evidence type="ECO:0000256" key="3">
    <source>
        <dbReference type="ARBA" id="ARBA00022576"/>
    </source>
</evidence>
<organism evidence="7 8">
    <name type="scientific">Candidatus Acidiferrum panamense</name>
    <dbReference type="NCBI Taxonomy" id="2741543"/>
    <lineage>
        <taxon>Bacteria</taxon>
        <taxon>Pseudomonadati</taxon>
        <taxon>Acidobacteriota</taxon>
        <taxon>Terriglobia</taxon>
        <taxon>Candidatus Acidiferrales</taxon>
        <taxon>Candidatus Acidiferrum</taxon>
    </lineage>
</organism>
<protein>
    <submittedName>
        <fullName evidence="7">Aminotransferase class I/II-fold pyridoxal phosphate-dependent enzyme</fullName>
    </submittedName>
</protein>
<dbReference type="Proteomes" id="UP000567293">
    <property type="component" value="Unassembled WGS sequence"/>
</dbReference>
<evidence type="ECO:0000256" key="2">
    <source>
        <dbReference type="ARBA" id="ARBA00007441"/>
    </source>
</evidence>
<gene>
    <name evidence="7" type="ORF">HRJ53_19585</name>
</gene>
<keyword evidence="3 7" id="KW-0032">Aminotransferase</keyword>
<dbReference type="EMBL" id="JACDQQ010001874">
    <property type="protein sequence ID" value="MBA0087192.1"/>
    <property type="molecule type" value="Genomic_DNA"/>
</dbReference>
<dbReference type="InterPro" id="IPR015424">
    <property type="entry name" value="PyrdxlP-dep_Trfase"/>
</dbReference>
<dbReference type="Pfam" id="PF00155">
    <property type="entry name" value="Aminotran_1_2"/>
    <property type="match status" value="1"/>
</dbReference>
<dbReference type="InterPro" id="IPR004839">
    <property type="entry name" value="Aminotransferase_I/II_large"/>
</dbReference>
<dbReference type="GO" id="GO:0008483">
    <property type="term" value="F:transaminase activity"/>
    <property type="evidence" value="ECO:0007669"/>
    <property type="project" value="UniProtKB-KW"/>
</dbReference>
<dbReference type="InterPro" id="IPR015422">
    <property type="entry name" value="PyrdxlP-dep_Trfase_small"/>
</dbReference>
<evidence type="ECO:0000256" key="5">
    <source>
        <dbReference type="ARBA" id="ARBA00022898"/>
    </source>
</evidence>
<dbReference type="Gene3D" id="3.90.1150.10">
    <property type="entry name" value="Aspartate Aminotransferase, domain 1"/>
    <property type="match status" value="1"/>
</dbReference>
<evidence type="ECO:0000256" key="4">
    <source>
        <dbReference type="ARBA" id="ARBA00022679"/>
    </source>
</evidence>
<dbReference type="AlphaFoldDB" id="A0A7V8NTP9"/>
<comment type="caution">
    <text evidence="7">The sequence shown here is derived from an EMBL/GenBank/DDBJ whole genome shotgun (WGS) entry which is preliminary data.</text>
</comment>
<dbReference type="Gene3D" id="3.40.640.10">
    <property type="entry name" value="Type I PLP-dependent aspartate aminotransferase-like (Major domain)"/>
    <property type="match status" value="1"/>
</dbReference>
<dbReference type="GO" id="GO:0030170">
    <property type="term" value="F:pyridoxal phosphate binding"/>
    <property type="evidence" value="ECO:0007669"/>
    <property type="project" value="InterPro"/>
</dbReference>
<reference evidence="7" key="1">
    <citation type="submission" date="2020-06" db="EMBL/GenBank/DDBJ databases">
        <title>Legume-microbial interactions unlock mineral nutrients during tropical forest succession.</title>
        <authorList>
            <person name="Epihov D.Z."/>
        </authorList>
    </citation>
    <scope>NUCLEOTIDE SEQUENCE [LARGE SCALE GENOMIC DNA]</scope>
    <source>
        <strain evidence="7">Pan2503</strain>
    </source>
</reference>
<comment type="cofactor">
    <cofactor evidence="1">
        <name>pyridoxal 5'-phosphate</name>
        <dbReference type="ChEBI" id="CHEBI:597326"/>
    </cofactor>
</comment>
<evidence type="ECO:0000259" key="6">
    <source>
        <dbReference type="Pfam" id="PF00155"/>
    </source>
</evidence>
<comment type="similarity">
    <text evidence="2">Belongs to the class-I pyridoxal-phosphate-dependent aminotransferase family.</text>
</comment>
<sequence>MQAVANPIAERISLISVSSTMKVAAEAERLRAEGADIVDFGAGEPDFPTPANIKQAAVRALDENFTKYTAVSGTAELKRAVCEYHARHFGTAYQPAECLITVGGKHIIFNATQALVNPGDEVVIPVPYWVTYKDVVNYAGGQCVFVDTDEDQGFTLTASMIEPHLTSRTKMVLLNSPCNPSGAVLDPAEFEKI</sequence>
<keyword evidence="8" id="KW-1185">Reference proteome</keyword>
<dbReference type="PANTHER" id="PTHR46383:SF1">
    <property type="entry name" value="ASPARTATE AMINOTRANSFERASE"/>
    <property type="match status" value="1"/>
</dbReference>
<evidence type="ECO:0000313" key="7">
    <source>
        <dbReference type="EMBL" id="MBA0087192.1"/>
    </source>
</evidence>
<proteinExistence type="inferred from homology"/>
<evidence type="ECO:0000313" key="8">
    <source>
        <dbReference type="Proteomes" id="UP000567293"/>
    </source>
</evidence>
<evidence type="ECO:0000256" key="1">
    <source>
        <dbReference type="ARBA" id="ARBA00001933"/>
    </source>
</evidence>
<feature type="non-terminal residue" evidence="7">
    <location>
        <position position="193"/>
    </location>
</feature>
<dbReference type="GO" id="GO:0006520">
    <property type="term" value="P:amino acid metabolic process"/>
    <property type="evidence" value="ECO:0007669"/>
    <property type="project" value="InterPro"/>
</dbReference>
<accession>A0A7V8NTP9</accession>
<dbReference type="InterPro" id="IPR050596">
    <property type="entry name" value="AspAT/PAT-like"/>
</dbReference>
<keyword evidence="4" id="KW-0808">Transferase</keyword>
<dbReference type="PANTHER" id="PTHR46383">
    <property type="entry name" value="ASPARTATE AMINOTRANSFERASE"/>
    <property type="match status" value="1"/>
</dbReference>
<name>A0A7V8NTP9_9BACT</name>
<keyword evidence="5" id="KW-0663">Pyridoxal phosphate</keyword>
<feature type="domain" description="Aminotransferase class I/classII large" evidence="6">
    <location>
        <begin position="36"/>
        <end position="193"/>
    </location>
</feature>